<proteinExistence type="predicted"/>
<reference evidence="2" key="1">
    <citation type="submission" date="2017-01" db="EMBL/GenBank/DDBJ databases">
        <authorList>
            <person name="Varghese N."/>
            <person name="Submissions S."/>
        </authorList>
    </citation>
    <scope>NUCLEOTIDE SEQUENCE [LARGE SCALE GENOMIC DNA]</scope>
    <source>
        <strain evidence="2">DSM 18017</strain>
    </source>
</reference>
<evidence type="ECO:0000313" key="1">
    <source>
        <dbReference type="EMBL" id="SIT04708.1"/>
    </source>
</evidence>
<dbReference type="OrthoDB" id="770076at2"/>
<dbReference type="STRING" id="373668.SAMN05421786_104312"/>
<gene>
    <name evidence="1" type="ORF">SAMN05421786_104312</name>
</gene>
<dbReference type="EMBL" id="FTOL01000004">
    <property type="protein sequence ID" value="SIT04708.1"/>
    <property type="molecule type" value="Genomic_DNA"/>
</dbReference>
<organism evidence="1 2">
    <name type="scientific">Chryseobacterium ureilyticum</name>
    <dbReference type="NCBI Taxonomy" id="373668"/>
    <lineage>
        <taxon>Bacteria</taxon>
        <taxon>Pseudomonadati</taxon>
        <taxon>Bacteroidota</taxon>
        <taxon>Flavobacteriia</taxon>
        <taxon>Flavobacteriales</taxon>
        <taxon>Weeksellaceae</taxon>
        <taxon>Chryseobacterium group</taxon>
        <taxon>Chryseobacterium</taxon>
    </lineage>
</organism>
<dbReference type="RefSeq" id="WP_076552547.1">
    <property type="nucleotide sequence ID" value="NZ_FTOL01000004.1"/>
</dbReference>
<evidence type="ECO:0000313" key="2">
    <source>
        <dbReference type="Proteomes" id="UP000186744"/>
    </source>
</evidence>
<protein>
    <submittedName>
        <fullName evidence="1">Uncharacterized protein</fullName>
    </submittedName>
</protein>
<accession>A0A1N7P2C0</accession>
<name>A0A1N7P2C0_9FLAO</name>
<dbReference type="PROSITE" id="PS51257">
    <property type="entry name" value="PROKAR_LIPOPROTEIN"/>
    <property type="match status" value="1"/>
</dbReference>
<dbReference type="Proteomes" id="UP000186744">
    <property type="component" value="Unassembled WGS sequence"/>
</dbReference>
<dbReference type="AlphaFoldDB" id="A0A1N7P2C0"/>
<sequence length="306" mass="34944">MIINKYLVVSMFLFAVSCKKETPKTITNNVKSDTSKVPQKENTSSFDKINGFVKESFVISCGSGCAISYSPESIKQINNTIDVTFNVKMYEDEKITDTYDEAYIFSYNDLGKLDKIIKKGESEDFLGTLMPDAQRSFLDFGNNLTANKGIIFSKGKKQNNSSDEKEYRICKLPFNFDDFYNICYDNSEKCSERYPSYTFPKNKDILDYYSIDRSPTSFFLLPKLNNIQPIICAYTDSDIEGYELITAEKGKLISSLKIAKMDGESIQDFNITKEYLIILYKAKNADDSKKEIGRYKISDNGNIIKL</sequence>
<keyword evidence="2" id="KW-1185">Reference proteome</keyword>